<accession>A0AAW1M0K2</accession>
<dbReference type="InterPro" id="IPR043502">
    <property type="entry name" value="DNA/RNA_pol_sf"/>
</dbReference>
<reference evidence="1" key="1">
    <citation type="submission" date="2024-03" db="EMBL/GenBank/DDBJ databases">
        <title>WGS assembly of Saponaria officinalis var. Norfolk2.</title>
        <authorList>
            <person name="Jenkins J."/>
            <person name="Shu S."/>
            <person name="Grimwood J."/>
            <person name="Barry K."/>
            <person name="Goodstein D."/>
            <person name="Schmutz J."/>
            <person name="Leebens-Mack J."/>
            <person name="Osbourn A."/>
        </authorList>
    </citation>
    <scope>NUCLEOTIDE SEQUENCE [LARGE SCALE GENOMIC DNA]</scope>
    <source>
        <strain evidence="1">JIC</strain>
    </source>
</reference>
<proteinExistence type="predicted"/>
<dbReference type="PANTHER" id="PTHR11439:SF522">
    <property type="entry name" value="REVERSE TRANSCRIPTASE TY1_COPIA-TYPE DOMAIN-CONTAINING PROTEIN"/>
    <property type="match status" value="1"/>
</dbReference>
<gene>
    <name evidence="1" type="ORF">RND81_03G005500</name>
</gene>
<dbReference type="EMBL" id="JBDFQZ010000003">
    <property type="protein sequence ID" value="KAK9740025.1"/>
    <property type="molecule type" value="Genomic_DNA"/>
</dbReference>
<evidence type="ECO:0000313" key="2">
    <source>
        <dbReference type="Proteomes" id="UP001443914"/>
    </source>
</evidence>
<comment type="caution">
    <text evidence="1">The sequence shown here is derived from an EMBL/GenBank/DDBJ whole genome shotgun (WGS) entry which is preliminary data.</text>
</comment>
<dbReference type="PANTHER" id="PTHR11439">
    <property type="entry name" value="GAG-POL-RELATED RETROTRANSPOSON"/>
    <property type="match status" value="1"/>
</dbReference>
<organism evidence="1 2">
    <name type="scientific">Saponaria officinalis</name>
    <name type="common">Common soapwort</name>
    <name type="synonym">Lychnis saponaria</name>
    <dbReference type="NCBI Taxonomy" id="3572"/>
    <lineage>
        <taxon>Eukaryota</taxon>
        <taxon>Viridiplantae</taxon>
        <taxon>Streptophyta</taxon>
        <taxon>Embryophyta</taxon>
        <taxon>Tracheophyta</taxon>
        <taxon>Spermatophyta</taxon>
        <taxon>Magnoliopsida</taxon>
        <taxon>eudicotyledons</taxon>
        <taxon>Gunneridae</taxon>
        <taxon>Pentapetalae</taxon>
        <taxon>Caryophyllales</taxon>
        <taxon>Caryophyllaceae</taxon>
        <taxon>Caryophylleae</taxon>
        <taxon>Saponaria</taxon>
    </lineage>
</organism>
<evidence type="ECO:0000313" key="1">
    <source>
        <dbReference type="EMBL" id="KAK9740025.1"/>
    </source>
</evidence>
<name>A0AAW1M0K2_SAPOF</name>
<sequence length="130" mass="14671">MQAALRLVRYLKGSINVGLFYKSDLELKVTCFCHADWGTCAYSGRSLTGYCVFLETSLISWKTKKQNTVSKSSAESEYRSMSHTSSELVWIRELLHDLQVQISLPTILYCDNDAAQHIAANPVFTSVRNI</sequence>
<dbReference type="Proteomes" id="UP001443914">
    <property type="component" value="Unassembled WGS sequence"/>
</dbReference>
<keyword evidence="2" id="KW-1185">Reference proteome</keyword>
<dbReference type="SUPFAM" id="SSF56672">
    <property type="entry name" value="DNA/RNA polymerases"/>
    <property type="match status" value="1"/>
</dbReference>
<dbReference type="AlphaFoldDB" id="A0AAW1M0K2"/>
<dbReference type="CDD" id="cd09272">
    <property type="entry name" value="RNase_HI_RT_Ty1"/>
    <property type="match status" value="1"/>
</dbReference>
<protein>
    <submittedName>
        <fullName evidence="1">Uncharacterized protein</fullName>
    </submittedName>
</protein>